<feature type="compositionally biased region" description="Polar residues" evidence="2">
    <location>
        <begin position="217"/>
        <end position="240"/>
    </location>
</feature>
<feature type="region of interest" description="Disordered" evidence="2">
    <location>
        <begin position="510"/>
        <end position="593"/>
    </location>
</feature>
<evidence type="ECO:0000313" key="3">
    <source>
        <dbReference type="EMBL" id="KAJ7225392.1"/>
    </source>
</evidence>
<organism evidence="3 4">
    <name type="scientific">Mycena pura</name>
    <dbReference type="NCBI Taxonomy" id="153505"/>
    <lineage>
        <taxon>Eukaryota</taxon>
        <taxon>Fungi</taxon>
        <taxon>Dikarya</taxon>
        <taxon>Basidiomycota</taxon>
        <taxon>Agaricomycotina</taxon>
        <taxon>Agaricomycetes</taxon>
        <taxon>Agaricomycetidae</taxon>
        <taxon>Agaricales</taxon>
        <taxon>Marasmiineae</taxon>
        <taxon>Mycenaceae</taxon>
        <taxon>Mycena</taxon>
    </lineage>
</organism>
<name>A0AAD7E2M3_9AGAR</name>
<accession>A0AAD7E2M3</accession>
<keyword evidence="4" id="KW-1185">Reference proteome</keyword>
<dbReference type="Proteomes" id="UP001219525">
    <property type="component" value="Unassembled WGS sequence"/>
</dbReference>
<feature type="compositionally biased region" description="Pro residues" evidence="2">
    <location>
        <begin position="512"/>
        <end position="524"/>
    </location>
</feature>
<feature type="compositionally biased region" description="Acidic residues" evidence="2">
    <location>
        <begin position="181"/>
        <end position="190"/>
    </location>
</feature>
<evidence type="ECO:0000256" key="1">
    <source>
        <dbReference type="SAM" id="Coils"/>
    </source>
</evidence>
<keyword evidence="1" id="KW-0175">Coiled coil</keyword>
<feature type="region of interest" description="Disordered" evidence="2">
    <location>
        <begin position="326"/>
        <end position="385"/>
    </location>
</feature>
<dbReference type="EMBL" id="JARJCW010000004">
    <property type="protein sequence ID" value="KAJ7225392.1"/>
    <property type="molecule type" value="Genomic_DNA"/>
</dbReference>
<proteinExistence type="predicted"/>
<feature type="compositionally biased region" description="Polar residues" evidence="2">
    <location>
        <begin position="434"/>
        <end position="444"/>
    </location>
</feature>
<feature type="region of interest" description="Disordered" evidence="2">
    <location>
        <begin position="44"/>
        <end position="240"/>
    </location>
</feature>
<feature type="compositionally biased region" description="Acidic residues" evidence="2">
    <location>
        <begin position="97"/>
        <end position="113"/>
    </location>
</feature>
<feature type="coiled-coil region" evidence="1">
    <location>
        <begin position="265"/>
        <end position="309"/>
    </location>
</feature>
<sequence length="648" mass="69807">MPLPTRREMQEMKRPELQKLCKDYGVKANLKTDALIELLLDTKFVPNNPANSTQPLSRKPNPRTAVAAPPPPTRRSVSTRHASRSAPRISSVIIHDTDDEQEEENDHEIDQEETENKPEPDPDPRTIPTRSRKAKDTQTRLGVGRPVAAGGNGPRAVTKSISVVKGKRGRNSKAVKPAEETIPEEIEEEQPLQGQLRHPQPPAVTSTLLDSAGPSDLTVTASTATHNISAPEPSTQATMTTNGSAAFAGAVADALQPVYQQLQSLRSELQKLPALQTELAQLRKQVADMQSLEHKVATLTTQVETLSAQPATITALEAEVEEANMVSTSPRLVPNPSTPRFHSPVPRPSSAAKSKTAHGIKNVHLPNPGIAPSMLGKRSRDSTSSNLTGVIEEDQQGDLSEEELARKVLRPTKKRAKLQEEEADDIQGDDEPGPSTSRVPSFTVYSGEEESYVDPPPPTQSLPEFYTPSSPGPQQGTTTSTQNASENQHPFTFAFLPISSTPAHSTFVLPNFPYPEAPQSPSPSGPSNGGPARNHGERTDIFQPFGLPPPSRPRSRVTSAAVTRQGGETAGDIGAFVDPAALTRRPSDKEREDAAASFGFALPPSTDMEGQASLKRTMYGTELDGDTRFGDFGLEGVASGFWTGNRFP</sequence>
<feature type="compositionally biased region" description="Acidic residues" evidence="2">
    <location>
        <begin position="421"/>
        <end position="432"/>
    </location>
</feature>
<evidence type="ECO:0000256" key="2">
    <source>
        <dbReference type="SAM" id="MobiDB-lite"/>
    </source>
</evidence>
<feature type="region of interest" description="Disordered" evidence="2">
    <location>
        <begin position="415"/>
        <end position="496"/>
    </location>
</feature>
<gene>
    <name evidence="3" type="ORF">GGX14DRAFT_638448</name>
</gene>
<protein>
    <submittedName>
        <fullName evidence="3">Uncharacterized protein</fullName>
    </submittedName>
</protein>
<comment type="caution">
    <text evidence="3">The sequence shown here is derived from an EMBL/GenBank/DDBJ whole genome shotgun (WGS) entry which is preliminary data.</text>
</comment>
<feature type="compositionally biased region" description="Basic and acidic residues" evidence="2">
    <location>
        <begin position="114"/>
        <end position="124"/>
    </location>
</feature>
<evidence type="ECO:0000313" key="4">
    <source>
        <dbReference type="Proteomes" id="UP001219525"/>
    </source>
</evidence>
<reference evidence="3" key="1">
    <citation type="submission" date="2023-03" db="EMBL/GenBank/DDBJ databases">
        <title>Massive genome expansion in bonnet fungi (Mycena s.s.) driven by repeated elements and novel gene families across ecological guilds.</title>
        <authorList>
            <consortium name="Lawrence Berkeley National Laboratory"/>
            <person name="Harder C.B."/>
            <person name="Miyauchi S."/>
            <person name="Viragh M."/>
            <person name="Kuo A."/>
            <person name="Thoen E."/>
            <person name="Andreopoulos B."/>
            <person name="Lu D."/>
            <person name="Skrede I."/>
            <person name="Drula E."/>
            <person name="Henrissat B."/>
            <person name="Morin E."/>
            <person name="Kohler A."/>
            <person name="Barry K."/>
            <person name="LaButti K."/>
            <person name="Morin E."/>
            <person name="Salamov A."/>
            <person name="Lipzen A."/>
            <person name="Mereny Z."/>
            <person name="Hegedus B."/>
            <person name="Baldrian P."/>
            <person name="Stursova M."/>
            <person name="Weitz H."/>
            <person name="Taylor A."/>
            <person name="Grigoriev I.V."/>
            <person name="Nagy L.G."/>
            <person name="Martin F."/>
            <person name="Kauserud H."/>
        </authorList>
    </citation>
    <scope>NUCLEOTIDE SEQUENCE</scope>
    <source>
        <strain evidence="3">9144</strain>
    </source>
</reference>
<feature type="compositionally biased region" description="Low complexity" evidence="2">
    <location>
        <begin position="467"/>
        <end position="482"/>
    </location>
</feature>
<dbReference type="AlphaFoldDB" id="A0AAD7E2M3"/>